<sequence>MAYSLLTELNSTRDDWTVRVRVCRKWNSINFKRNRELMSTDMILIDEEETLIHATINKNLVNKYKNLLSEGSVYVIKNFKVSEASGVYRPVTSTFKISFFLTTALQELREGIVSIPINGFQFIKPDMIDSRLNNNTVLSDVVGCLTAIGDMESVGSKWKKRDIQVITDYSAKSKITLWEEFGEKFEPFLYNDSGPYVVIVTSTTVKQFRGEVTFATTYASKIYVNLEIDYITTLIQKFGATFLGVQTIGSSNVNNIPIEEEMFMNRMNITELLESDWSADIHEYIVTMRGNITEIDNYFDWYYISCNSCSKKIVPSNGVYTCHFCAKECKFPLVKYKIHVKVNDKTGKTTLVLFNAVAEKLLDTSAHKLFNRLSLESNNVPPQIQSLCGKEFIFKLRLNNYNLKEGLENYTVSKLFIPDENLELQYTTRKEQKGKKKVEDNIETKRFVEGKRFVNCRKINSDIRNKSVFLFRQVSVVIYNPYFQDLNFLNIFCHSYLYRLSTVSPIEKGQKRKKWKKQNNTC</sequence>
<gene>
    <name evidence="2" type="primary">LOC107794262</name>
</gene>
<name>A0AC58TEW0_TOBAC</name>
<proteinExistence type="predicted"/>
<evidence type="ECO:0000313" key="2">
    <source>
        <dbReference type="RefSeq" id="XP_075095771.1"/>
    </source>
</evidence>
<keyword evidence="1" id="KW-1185">Reference proteome</keyword>
<protein>
    <submittedName>
        <fullName evidence="2">Replication protein A 70 kDa DNA-binding subunit B-like isoform X2</fullName>
    </submittedName>
</protein>
<organism evidence="1 2">
    <name type="scientific">Nicotiana tabacum</name>
    <name type="common">Common tobacco</name>
    <dbReference type="NCBI Taxonomy" id="4097"/>
    <lineage>
        <taxon>Eukaryota</taxon>
        <taxon>Viridiplantae</taxon>
        <taxon>Streptophyta</taxon>
        <taxon>Embryophyta</taxon>
        <taxon>Tracheophyta</taxon>
        <taxon>Spermatophyta</taxon>
        <taxon>Magnoliopsida</taxon>
        <taxon>eudicotyledons</taxon>
        <taxon>Gunneridae</taxon>
        <taxon>Pentapetalae</taxon>
        <taxon>asterids</taxon>
        <taxon>lamiids</taxon>
        <taxon>Solanales</taxon>
        <taxon>Solanaceae</taxon>
        <taxon>Nicotianoideae</taxon>
        <taxon>Nicotianeae</taxon>
        <taxon>Nicotiana</taxon>
    </lineage>
</organism>
<reference evidence="2" key="2">
    <citation type="submission" date="2025-08" db="UniProtKB">
        <authorList>
            <consortium name="RefSeq"/>
        </authorList>
    </citation>
    <scope>IDENTIFICATION</scope>
    <source>
        <tissue evidence="2">Leaf</tissue>
    </source>
</reference>
<evidence type="ECO:0000313" key="1">
    <source>
        <dbReference type="Proteomes" id="UP000790787"/>
    </source>
</evidence>
<accession>A0AC58TEW0</accession>
<reference evidence="1" key="1">
    <citation type="journal article" date="2014" name="Nat. Commun.">
        <title>The tobacco genome sequence and its comparison with those of tomato and potato.</title>
        <authorList>
            <person name="Sierro N."/>
            <person name="Battey J.N."/>
            <person name="Ouadi S."/>
            <person name="Bakaher N."/>
            <person name="Bovet L."/>
            <person name="Willig A."/>
            <person name="Goepfert S."/>
            <person name="Peitsch M.C."/>
            <person name="Ivanov N.V."/>
        </authorList>
    </citation>
    <scope>NUCLEOTIDE SEQUENCE [LARGE SCALE GENOMIC DNA]</scope>
</reference>
<dbReference type="Proteomes" id="UP000790787">
    <property type="component" value="Chromosome 19"/>
</dbReference>
<dbReference type="RefSeq" id="XP_075095771.1">
    <property type="nucleotide sequence ID" value="XM_075239670.1"/>
</dbReference>